<dbReference type="CDD" id="cd06526">
    <property type="entry name" value="metazoan_ACD"/>
    <property type="match status" value="1"/>
</dbReference>
<keyword evidence="5" id="KW-1185">Reference proteome</keyword>
<organism evidence="4 5">
    <name type="scientific">Teladorsagia circumcincta</name>
    <name type="common">Brown stomach worm</name>
    <name type="synonym">Ostertagia circumcincta</name>
    <dbReference type="NCBI Taxonomy" id="45464"/>
    <lineage>
        <taxon>Eukaryota</taxon>
        <taxon>Metazoa</taxon>
        <taxon>Ecdysozoa</taxon>
        <taxon>Nematoda</taxon>
        <taxon>Chromadorea</taxon>
        <taxon>Rhabditida</taxon>
        <taxon>Rhabditina</taxon>
        <taxon>Rhabditomorpha</taxon>
        <taxon>Strongyloidea</taxon>
        <taxon>Trichostrongylidae</taxon>
        <taxon>Teladorsagia</taxon>
    </lineage>
</organism>
<dbReference type="SUPFAM" id="SSF49764">
    <property type="entry name" value="HSP20-like chaperones"/>
    <property type="match status" value="1"/>
</dbReference>
<gene>
    <name evidence="4" type="ORF">TELCIR_23278</name>
</gene>
<accession>A0A2G9TBJ3</accession>
<dbReference type="PANTHER" id="PTHR45640:SF32">
    <property type="entry name" value="STRESS-INDUCED PROTEIN 1"/>
    <property type="match status" value="1"/>
</dbReference>
<evidence type="ECO:0000256" key="1">
    <source>
        <dbReference type="PROSITE-ProRule" id="PRU00285"/>
    </source>
</evidence>
<dbReference type="GO" id="GO:0005634">
    <property type="term" value="C:nucleus"/>
    <property type="evidence" value="ECO:0007669"/>
    <property type="project" value="TreeGrafter"/>
</dbReference>
<protein>
    <recommendedName>
        <fullName evidence="3">SHSP domain-containing protein</fullName>
    </recommendedName>
</protein>
<feature type="domain" description="SHSP" evidence="3">
    <location>
        <begin position="38"/>
        <end position="96"/>
    </location>
</feature>
<dbReference type="GO" id="GO:0005737">
    <property type="term" value="C:cytoplasm"/>
    <property type="evidence" value="ECO:0007669"/>
    <property type="project" value="TreeGrafter"/>
</dbReference>
<dbReference type="Pfam" id="PF00011">
    <property type="entry name" value="HSP20"/>
    <property type="match status" value="1"/>
</dbReference>
<dbReference type="InterPro" id="IPR008978">
    <property type="entry name" value="HSP20-like_chaperone"/>
</dbReference>
<sequence length="96" mass="11618">MDLWPWPRGTSPMMRDMMRDFDRFERSMFPYWRDADHSILHVGRDTHQPINDDKRFAVSLNVSHFRPEELNVHVEGRELTIEGKQEQKDTNSYVQR</sequence>
<dbReference type="InterPro" id="IPR001436">
    <property type="entry name" value="Alpha-crystallin/sHSP_animal"/>
</dbReference>
<dbReference type="GO" id="GO:0051082">
    <property type="term" value="F:unfolded protein binding"/>
    <property type="evidence" value="ECO:0007669"/>
    <property type="project" value="TreeGrafter"/>
</dbReference>
<dbReference type="AlphaFoldDB" id="A0A2G9TBJ3"/>
<dbReference type="GO" id="GO:0009408">
    <property type="term" value="P:response to heat"/>
    <property type="evidence" value="ECO:0007669"/>
    <property type="project" value="TreeGrafter"/>
</dbReference>
<dbReference type="GO" id="GO:0036498">
    <property type="term" value="P:IRE1-mediated unfolded protein response"/>
    <property type="evidence" value="ECO:0007669"/>
    <property type="project" value="TreeGrafter"/>
</dbReference>
<evidence type="ECO:0000256" key="2">
    <source>
        <dbReference type="RuleBase" id="RU003616"/>
    </source>
</evidence>
<evidence type="ECO:0000313" key="4">
    <source>
        <dbReference type="EMBL" id="PIO55336.1"/>
    </source>
</evidence>
<dbReference type="InterPro" id="IPR002068">
    <property type="entry name" value="A-crystallin/Hsp20_dom"/>
</dbReference>
<evidence type="ECO:0000313" key="5">
    <source>
        <dbReference type="Proteomes" id="UP000230423"/>
    </source>
</evidence>
<dbReference type="PANTHER" id="PTHR45640">
    <property type="entry name" value="HEAT SHOCK PROTEIN HSP-12.2-RELATED"/>
    <property type="match status" value="1"/>
</dbReference>
<evidence type="ECO:0000259" key="3">
    <source>
        <dbReference type="PROSITE" id="PS01031"/>
    </source>
</evidence>
<dbReference type="Proteomes" id="UP000230423">
    <property type="component" value="Unassembled WGS sequence"/>
</dbReference>
<dbReference type="OrthoDB" id="1431247at2759"/>
<reference evidence="4 5" key="1">
    <citation type="submission" date="2015-09" db="EMBL/GenBank/DDBJ databases">
        <title>Draft genome of the parasitic nematode Teladorsagia circumcincta isolate WARC Sus (inbred).</title>
        <authorList>
            <person name="Mitreva M."/>
        </authorList>
    </citation>
    <scope>NUCLEOTIDE SEQUENCE [LARGE SCALE GENOMIC DNA]</scope>
    <source>
        <strain evidence="4 5">S</strain>
    </source>
</reference>
<proteinExistence type="inferred from homology"/>
<dbReference type="EMBL" id="KZ386843">
    <property type="protein sequence ID" value="PIO55336.1"/>
    <property type="molecule type" value="Genomic_DNA"/>
</dbReference>
<comment type="similarity">
    <text evidence="1 2">Belongs to the small heat shock protein (HSP20) family.</text>
</comment>
<dbReference type="Gene3D" id="2.60.40.790">
    <property type="match status" value="1"/>
</dbReference>
<name>A0A2G9TBJ3_TELCI</name>
<dbReference type="PROSITE" id="PS01031">
    <property type="entry name" value="SHSP"/>
    <property type="match status" value="1"/>
</dbReference>
<dbReference type="GO" id="GO:0042026">
    <property type="term" value="P:protein refolding"/>
    <property type="evidence" value="ECO:0007669"/>
    <property type="project" value="TreeGrafter"/>
</dbReference>